<sequence length="540" mass="63009">EACGLLVYQIKVTQGDNGIDFIVTYKEKLILIQCKNIETSISVQTVQSFESAISRFSSDSLGIIFVKIIKDFYESDDDNYIELVDYKADSFNINSLLGENVSIINDLDSLYQSKDNSSYDTIITVDIGSNKQQIFAHSNILRARSTYFQNALSKNWAKKENQFFVLSQPYISALIFNIILKYLYCGMIELNDLDIDTILKLLVAVDELSIEELIDFIQDCLISSDFLETHSYKILNFIDTKSMFTKLKKSIFKTICKKPKVLFDHDEFINLKKDLLKLVIQHDDLDMKENEIWKYLIKWSKNHSEESLLELINYIRFYQFIPNEFMNEVWNHKNLLSEDLLKDIVHYFIDLKQEPKYDTSFIIWGNFTIKSDLIKREIALILTKLIDKTKDDASKGFKYKFTSLYNSYSDGWTPQSFHSKCNNQGPTIVITKIKNTTLLMGGYNPLDWNGNSQYKKTADSFLFIIDYKKISNCFTTYIKLDHIDQAIYCDNDCNPTFGEYDFFISQQKSLKYLPKFYNKIVNNCTYSLDSYEVFQISKIG</sequence>
<evidence type="ECO:0000256" key="2">
    <source>
        <dbReference type="ARBA" id="ARBA00022737"/>
    </source>
</evidence>
<dbReference type="SUPFAM" id="SSF54695">
    <property type="entry name" value="POZ domain"/>
    <property type="match status" value="1"/>
</dbReference>
<feature type="non-terminal residue" evidence="5">
    <location>
        <position position="540"/>
    </location>
</feature>
<gene>
    <name evidence="5" type="ORF">CPELLU_LOCUS18317</name>
</gene>
<dbReference type="InterPro" id="IPR000210">
    <property type="entry name" value="BTB/POZ_dom"/>
</dbReference>
<dbReference type="InterPro" id="IPR011705">
    <property type="entry name" value="BACK"/>
</dbReference>
<dbReference type="Pfam" id="PF07534">
    <property type="entry name" value="TLD"/>
    <property type="match status" value="1"/>
</dbReference>
<protein>
    <submittedName>
        <fullName evidence="5">17935_t:CDS:1</fullName>
    </submittedName>
</protein>
<dbReference type="OrthoDB" id="9984961at2759"/>
<dbReference type="PROSITE" id="PS50097">
    <property type="entry name" value="BTB"/>
    <property type="match status" value="1"/>
</dbReference>
<keyword evidence="6" id="KW-1185">Reference proteome</keyword>
<dbReference type="GO" id="GO:0003677">
    <property type="term" value="F:DNA binding"/>
    <property type="evidence" value="ECO:0007669"/>
    <property type="project" value="InterPro"/>
</dbReference>
<dbReference type="AlphaFoldDB" id="A0A9N9K2P9"/>
<feature type="non-terminal residue" evidence="5">
    <location>
        <position position="1"/>
    </location>
</feature>
<feature type="domain" description="TLDc" evidence="4">
    <location>
        <begin position="372"/>
        <end position="537"/>
    </location>
</feature>
<dbReference type="GO" id="GO:0009307">
    <property type="term" value="P:DNA restriction-modification system"/>
    <property type="evidence" value="ECO:0007669"/>
    <property type="project" value="InterPro"/>
</dbReference>
<dbReference type="Pfam" id="PF00651">
    <property type="entry name" value="BTB"/>
    <property type="match status" value="1"/>
</dbReference>
<keyword evidence="2" id="KW-0677">Repeat</keyword>
<comment type="caution">
    <text evidence="5">The sequence shown here is derived from an EMBL/GenBank/DDBJ whole genome shotgun (WGS) entry which is preliminary data.</text>
</comment>
<dbReference type="Proteomes" id="UP000789759">
    <property type="component" value="Unassembled WGS sequence"/>
</dbReference>
<evidence type="ECO:0000259" key="4">
    <source>
        <dbReference type="PROSITE" id="PS51886"/>
    </source>
</evidence>
<name>A0A9N9K2P9_9GLOM</name>
<dbReference type="Gene3D" id="1.25.40.420">
    <property type="match status" value="1"/>
</dbReference>
<dbReference type="Gene3D" id="3.30.710.10">
    <property type="entry name" value="Potassium Channel Kv1.1, Chain A"/>
    <property type="match status" value="1"/>
</dbReference>
<evidence type="ECO:0000259" key="3">
    <source>
        <dbReference type="PROSITE" id="PS50097"/>
    </source>
</evidence>
<dbReference type="InterPro" id="IPR006571">
    <property type="entry name" value="TLDc_dom"/>
</dbReference>
<organism evidence="5 6">
    <name type="scientific">Cetraspora pellucida</name>
    <dbReference type="NCBI Taxonomy" id="1433469"/>
    <lineage>
        <taxon>Eukaryota</taxon>
        <taxon>Fungi</taxon>
        <taxon>Fungi incertae sedis</taxon>
        <taxon>Mucoromycota</taxon>
        <taxon>Glomeromycotina</taxon>
        <taxon>Glomeromycetes</taxon>
        <taxon>Diversisporales</taxon>
        <taxon>Gigasporaceae</taxon>
        <taxon>Cetraspora</taxon>
    </lineage>
</organism>
<dbReference type="EMBL" id="CAJVQA010035821">
    <property type="protein sequence ID" value="CAG8807692.1"/>
    <property type="molecule type" value="Genomic_DNA"/>
</dbReference>
<reference evidence="5" key="1">
    <citation type="submission" date="2021-06" db="EMBL/GenBank/DDBJ databases">
        <authorList>
            <person name="Kallberg Y."/>
            <person name="Tangrot J."/>
            <person name="Rosling A."/>
        </authorList>
    </citation>
    <scope>NUCLEOTIDE SEQUENCE</scope>
    <source>
        <strain evidence="5">FL966</strain>
    </source>
</reference>
<evidence type="ECO:0000313" key="5">
    <source>
        <dbReference type="EMBL" id="CAG8807692.1"/>
    </source>
</evidence>
<dbReference type="Pfam" id="PF07707">
    <property type="entry name" value="BACK"/>
    <property type="match status" value="1"/>
</dbReference>
<evidence type="ECO:0000256" key="1">
    <source>
        <dbReference type="ARBA" id="ARBA00022441"/>
    </source>
</evidence>
<dbReference type="InterPro" id="IPR011333">
    <property type="entry name" value="SKP1/BTB/POZ_sf"/>
</dbReference>
<dbReference type="PANTHER" id="PTHR24412:SF489">
    <property type="entry name" value="RING FINGER DOMAIN AND KELCH REPEAT-CONTAINING PROTEIN DDB_G0271372"/>
    <property type="match status" value="1"/>
</dbReference>
<dbReference type="PANTHER" id="PTHR24412">
    <property type="entry name" value="KELCH PROTEIN"/>
    <property type="match status" value="1"/>
</dbReference>
<dbReference type="PROSITE" id="PS51886">
    <property type="entry name" value="TLDC"/>
    <property type="match status" value="1"/>
</dbReference>
<keyword evidence="1" id="KW-0880">Kelch repeat</keyword>
<evidence type="ECO:0000313" key="6">
    <source>
        <dbReference type="Proteomes" id="UP000789759"/>
    </source>
</evidence>
<dbReference type="InterPro" id="IPR007560">
    <property type="entry name" value="Restrct_endonuc_IV_Mrr"/>
</dbReference>
<dbReference type="Pfam" id="PF04471">
    <property type="entry name" value="Mrr_cat"/>
    <property type="match status" value="1"/>
</dbReference>
<dbReference type="GO" id="GO:0004519">
    <property type="term" value="F:endonuclease activity"/>
    <property type="evidence" value="ECO:0007669"/>
    <property type="project" value="InterPro"/>
</dbReference>
<proteinExistence type="predicted"/>
<feature type="domain" description="BTB" evidence="3">
    <location>
        <begin position="119"/>
        <end position="192"/>
    </location>
</feature>
<accession>A0A9N9K2P9</accession>
<dbReference type="SMART" id="SM00225">
    <property type="entry name" value="BTB"/>
    <property type="match status" value="1"/>
</dbReference>